<feature type="region of interest" description="Disordered" evidence="1">
    <location>
        <begin position="137"/>
        <end position="249"/>
    </location>
</feature>
<evidence type="ECO:0000313" key="2">
    <source>
        <dbReference type="EnsemblPlants" id="ORUFI03G09930.1"/>
    </source>
</evidence>
<feature type="region of interest" description="Disordered" evidence="1">
    <location>
        <begin position="1"/>
        <end position="24"/>
    </location>
</feature>
<feature type="region of interest" description="Disordered" evidence="1">
    <location>
        <begin position="267"/>
        <end position="290"/>
    </location>
</feature>
<feature type="region of interest" description="Disordered" evidence="1">
    <location>
        <begin position="85"/>
        <end position="121"/>
    </location>
</feature>
<evidence type="ECO:0000256" key="1">
    <source>
        <dbReference type="SAM" id="MobiDB-lite"/>
    </source>
</evidence>
<dbReference type="Gramene" id="ORUFI03G09930.1">
    <property type="protein sequence ID" value="ORUFI03G09930.1"/>
    <property type="gene ID" value="ORUFI03G09930"/>
</dbReference>
<sequence length="324" mass="34265">MPPPCPQLPQQPPPATLQIRPSGTDLRYTADVVTEHHATVPSFAPATSATMPASACRAPPPPRTHRCHHAMPGFAVAGRAAPPVLRQSKLPPSHGLRAPPSAADLASPAAAPPGAAHAVATEAGRSSFPVVGRLRRAGSAGELDPASPHAGEPAAAASTPPPTSPPTPTPPLQPLPHRRLLHPATDSSTPLPSSPRQPAGQAGVAACLSTRTKPRRRRPCGRAALPAAARAAARRQRQEGGSGRRRRWFLPPVSPVRETMRGLSFDTNAQSLTVQEKQSPSVTKDKQHQRDNIFTVNCHGGQSFQITLPTQDRKKQQVDWRDAD</sequence>
<feature type="compositionally biased region" description="Pro residues" evidence="1">
    <location>
        <begin position="1"/>
        <end position="15"/>
    </location>
</feature>
<dbReference type="OMA" id="PRTHRCH"/>
<proteinExistence type="predicted"/>
<evidence type="ECO:0000313" key="3">
    <source>
        <dbReference type="Proteomes" id="UP000008022"/>
    </source>
</evidence>
<name>A0A0E0NS48_ORYRU</name>
<dbReference type="AlphaFoldDB" id="A0A0E0NS48"/>
<keyword evidence="3" id="KW-1185">Reference proteome</keyword>
<dbReference type="Proteomes" id="UP000008022">
    <property type="component" value="Unassembled WGS sequence"/>
</dbReference>
<dbReference type="EnsemblPlants" id="ORUFI03G09930.1">
    <property type="protein sequence ID" value="ORUFI03G09930.1"/>
    <property type="gene ID" value="ORUFI03G09930"/>
</dbReference>
<feature type="compositionally biased region" description="Low complexity" evidence="1">
    <location>
        <begin position="145"/>
        <end position="158"/>
    </location>
</feature>
<feature type="compositionally biased region" description="Polar residues" evidence="1">
    <location>
        <begin position="267"/>
        <end position="282"/>
    </location>
</feature>
<organism evidence="2 3">
    <name type="scientific">Oryza rufipogon</name>
    <name type="common">Brownbeard rice</name>
    <name type="synonym">Asian wild rice</name>
    <dbReference type="NCBI Taxonomy" id="4529"/>
    <lineage>
        <taxon>Eukaryota</taxon>
        <taxon>Viridiplantae</taxon>
        <taxon>Streptophyta</taxon>
        <taxon>Embryophyta</taxon>
        <taxon>Tracheophyta</taxon>
        <taxon>Spermatophyta</taxon>
        <taxon>Magnoliopsida</taxon>
        <taxon>Liliopsida</taxon>
        <taxon>Poales</taxon>
        <taxon>Poaceae</taxon>
        <taxon>BOP clade</taxon>
        <taxon>Oryzoideae</taxon>
        <taxon>Oryzeae</taxon>
        <taxon>Oryzinae</taxon>
        <taxon>Oryza</taxon>
    </lineage>
</organism>
<reference evidence="3" key="1">
    <citation type="submission" date="2013-06" db="EMBL/GenBank/DDBJ databases">
        <authorList>
            <person name="Zhao Q."/>
        </authorList>
    </citation>
    <scope>NUCLEOTIDE SEQUENCE</scope>
    <source>
        <strain evidence="3">cv. W1943</strain>
    </source>
</reference>
<feature type="compositionally biased region" description="Low complexity" evidence="1">
    <location>
        <begin position="98"/>
        <end position="121"/>
    </location>
</feature>
<dbReference type="HOGENOM" id="CLU_858899_0_0_1"/>
<feature type="compositionally biased region" description="Polar residues" evidence="1">
    <location>
        <begin position="186"/>
        <end position="196"/>
    </location>
</feature>
<feature type="compositionally biased region" description="Low complexity" evidence="1">
    <location>
        <begin position="221"/>
        <end position="231"/>
    </location>
</feature>
<feature type="compositionally biased region" description="Pro residues" evidence="1">
    <location>
        <begin position="159"/>
        <end position="174"/>
    </location>
</feature>
<protein>
    <submittedName>
        <fullName evidence="2">Uncharacterized protein</fullName>
    </submittedName>
</protein>
<reference evidence="2" key="2">
    <citation type="submission" date="2015-06" db="UniProtKB">
        <authorList>
            <consortium name="EnsemblPlants"/>
        </authorList>
    </citation>
    <scope>IDENTIFICATION</scope>
</reference>
<accession>A0A0E0NS48</accession>